<evidence type="ECO:0000256" key="7">
    <source>
        <dbReference type="ARBA" id="ARBA00023146"/>
    </source>
</evidence>
<evidence type="ECO:0000256" key="8">
    <source>
        <dbReference type="ARBA" id="ARBA00048359"/>
    </source>
</evidence>
<keyword evidence="11" id="KW-1185">Reference proteome</keyword>
<proteinExistence type="inferred from homology"/>
<accession>A0A327JJJ2</accession>
<comment type="caution">
    <text evidence="10">The sequence shown here is derived from an EMBL/GenBank/DDBJ whole genome shotgun (WGS) entry which is preliminary data.</text>
</comment>
<dbReference type="PANTHER" id="PTHR42765:SF1">
    <property type="entry name" value="ISOLEUCINE--TRNA LIGASE, MITOCHONDRIAL"/>
    <property type="match status" value="1"/>
</dbReference>
<dbReference type="AlphaFoldDB" id="A0A327JJJ2"/>
<sequence>MTDAVTTTRDYSKTLFLPVTDFPMRAGLPQKEPDILAHWATIDLYGRLRQASQGRAKFVLHDGPPYANGHIHIGHALNKVLKDLVTRSQQMLGFDSNYVPGWDCHGLPIEWKIEEENYRKKGKSKPDLSDPSAMIAFRQECRAYAQHWLSVQREEFKRLGVVGDWDHPYTTMSFPAEAQIAREIMKFAANGTLYRGSKPVMWSVVERTALA</sequence>
<dbReference type="Gene3D" id="3.40.50.620">
    <property type="entry name" value="HUPs"/>
    <property type="match status" value="1"/>
</dbReference>
<dbReference type="Proteomes" id="UP000248863">
    <property type="component" value="Unassembled WGS sequence"/>
</dbReference>
<dbReference type="SUPFAM" id="SSF52374">
    <property type="entry name" value="Nucleotidylyl transferase"/>
    <property type="match status" value="1"/>
</dbReference>
<evidence type="ECO:0000313" key="10">
    <source>
        <dbReference type="EMBL" id="RAI26489.1"/>
    </source>
</evidence>
<feature type="domain" description="Aminoacyl-tRNA synthetase class Ia" evidence="9">
    <location>
        <begin position="35"/>
        <end position="211"/>
    </location>
</feature>
<keyword evidence="2" id="KW-0963">Cytoplasm</keyword>
<organism evidence="10 11">
    <name type="scientific">Rhodoplanes elegans</name>
    <dbReference type="NCBI Taxonomy" id="29408"/>
    <lineage>
        <taxon>Bacteria</taxon>
        <taxon>Pseudomonadati</taxon>
        <taxon>Pseudomonadota</taxon>
        <taxon>Alphaproteobacteria</taxon>
        <taxon>Hyphomicrobiales</taxon>
        <taxon>Nitrobacteraceae</taxon>
        <taxon>Rhodoplanes</taxon>
    </lineage>
</organism>
<reference evidence="10 11" key="1">
    <citation type="submission" date="2017-07" db="EMBL/GenBank/DDBJ databases">
        <title>Draft Genome Sequences of Select Purple Nonsulfur Bacteria.</title>
        <authorList>
            <person name="Lasarre B."/>
            <person name="Mckinlay J.B."/>
        </authorList>
    </citation>
    <scope>NUCLEOTIDE SEQUENCE [LARGE SCALE GENOMIC DNA]</scope>
    <source>
        <strain evidence="10 11">DSM 11907</strain>
    </source>
</reference>
<dbReference type="GO" id="GO:0006428">
    <property type="term" value="P:isoleucyl-tRNA aminoacylation"/>
    <property type="evidence" value="ECO:0007669"/>
    <property type="project" value="TreeGrafter"/>
</dbReference>
<evidence type="ECO:0000313" key="11">
    <source>
        <dbReference type="Proteomes" id="UP000248863"/>
    </source>
</evidence>
<evidence type="ECO:0000256" key="5">
    <source>
        <dbReference type="ARBA" id="ARBA00022840"/>
    </source>
</evidence>
<dbReference type="PROSITE" id="PS00178">
    <property type="entry name" value="AA_TRNA_LIGASE_I"/>
    <property type="match status" value="1"/>
</dbReference>
<dbReference type="RefSeq" id="WP_146619022.1">
    <property type="nucleotide sequence ID" value="NZ_NPEU01000938.1"/>
</dbReference>
<gene>
    <name evidence="10" type="primary">ileS</name>
    <name evidence="10" type="ORF">CH338_30725</name>
</gene>
<dbReference type="InterPro" id="IPR001412">
    <property type="entry name" value="aa-tRNA-synth_I_CS"/>
</dbReference>
<protein>
    <submittedName>
        <fullName evidence="10">Isoleucine--tRNA ligase</fullName>
        <ecNumber evidence="10">6.1.1.5</ecNumber>
    </submittedName>
</protein>
<keyword evidence="3 10" id="KW-0436">Ligase</keyword>
<evidence type="ECO:0000256" key="2">
    <source>
        <dbReference type="ARBA" id="ARBA00022490"/>
    </source>
</evidence>
<keyword evidence="5" id="KW-0067">ATP-binding</keyword>
<dbReference type="FunFam" id="3.40.50.620:FF:000042">
    <property type="entry name" value="Isoleucine--tRNA ligase"/>
    <property type="match status" value="1"/>
</dbReference>
<dbReference type="InterPro" id="IPR002300">
    <property type="entry name" value="aa-tRNA-synth_Ia"/>
</dbReference>
<feature type="non-terminal residue" evidence="10">
    <location>
        <position position="211"/>
    </location>
</feature>
<dbReference type="GO" id="GO:0004822">
    <property type="term" value="F:isoleucine-tRNA ligase activity"/>
    <property type="evidence" value="ECO:0007669"/>
    <property type="project" value="UniProtKB-EC"/>
</dbReference>
<name>A0A327JJJ2_9BRAD</name>
<dbReference type="InterPro" id="IPR014729">
    <property type="entry name" value="Rossmann-like_a/b/a_fold"/>
</dbReference>
<evidence type="ECO:0000256" key="6">
    <source>
        <dbReference type="ARBA" id="ARBA00022917"/>
    </source>
</evidence>
<dbReference type="EMBL" id="NPEU01000938">
    <property type="protein sequence ID" value="RAI26489.1"/>
    <property type="molecule type" value="Genomic_DNA"/>
</dbReference>
<keyword evidence="4" id="KW-0547">Nucleotide-binding</keyword>
<evidence type="ECO:0000256" key="3">
    <source>
        <dbReference type="ARBA" id="ARBA00022598"/>
    </source>
</evidence>
<dbReference type="GO" id="GO:0005829">
    <property type="term" value="C:cytosol"/>
    <property type="evidence" value="ECO:0007669"/>
    <property type="project" value="TreeGrafter"/>
</dbReference>
<evidence type="ECO:0000256" key="1">
    <source>
        <dbReference type="ARBA" id="ARBA00006887"/>
    </source>
</evidence>
<dbReference type="GO" id="GO:0005524">
    <property type="term" value="F:ATP binding"/>
    <property type="evidence" value="ECO:0007669"/>
    <property type="project" value="UniProtKB-KW"/>
</dbReference>
<evidence type="ECO:0000259" key="9">
    <source>
        <dbReference type="Pfam" id="PF00133"/>
    </source>
</evidence>
<dbReference type="PANTHER" id="PTHR42765">
    <property type="entry name" value="SOLEUCYL-TRNA SYNTHETASE"/>
    <property type="match status" value="1"/>
</dbReference>
<evidence type="ECO:0000256" key="4">
    <source>
        <dbReference type="ARBA" id="ARBA00022741"/>
    </source>
</evidence>
<comment type="similarity">
    <text evidence="1">Belongs to the class-I aminoacyl-tRNA synthetase family. IleS type 1 subfamily.</text>
</comment>
<keyword evidence="6" id="KW-0648">Protein biosynthesis</keyword>
<keyword evidence="7" id="KW-0030">Aminoacyl-tRNA synthetase</keyword>
<dbReference type="OrthoDB" id="9810365at2"/>
<dbReference type="Pfam" id="PF00133">
    <property type="entry name" value="tRNA-synt_1"/>
    <property type="match status" value="1"/>
</dbReference>
<dbReference type="InterPro" id="IPR050081">
    <property type="entry name" value="Ile-tRNA_ligase"/>
</dbReference>
<dbReference type="EC" id="6.1.1.5" evidence="10"/>
<comment type="catalytic activity">
    <reaction evidence="8">
        <text>tRNA(Ile) + L-isoleucine + ATP = L-isoleucyl-tRNA(Ile) + AMP + diphosphate</text>
        <dbReference type="Rhea" id="RHEA:11060"/>
        <dbReference type="Rhea" id="RHEA-COMP:9666"/>
        <dbReference type="Rhea" id="RHEA-COMP:9695"/>
        <dbReference type="ChEBI" id="CHEBI:30616"/>
        <dbReference type="ChEBI" id="CHEBI:33019"/>
        <dbReference type="ChEBI" id="CHEBI:58045"/>
        <dbReference type="ChEBI" id="CHEBI:78442"/>
        <dbReference type="ChEBI" id="CHEBI:78528"/>
        <dbReference type="ChEBI" id="CHEBI:456215"/>
        <dbReference type="EC" id="6.1.1.5"/>
    </reaction>
</comment>